<dbReference type="InterPro" id="IPR031650">
    <property type="entry name" value="CCDC73"/>
</dbReference>
<dbReference type="Pfam" id="PF15818">
    <property type="entry name" value="CCDC73"/>
    <property type="match status" value="1"/>
</dbReference>
<keyword evidence="1" id="KW-0175">Coiled coil</keyword>
<sequence>MEERNKREEKEMNFNMKNDFETESASSNFALQSSSETLFSIQLLDFKTNLLEALEELRMRRETLQNQKETLSKQHKEAMAVFKKQLQMKICALEEEKGKYQLATEIKEKEIEGLKETLKGLQVSEYSLQKKVSEMEQKVQLHLLAKEDHQKQLNEIEKYYATITGQFGLVKESHEKLEQSVQEAIQLNKRLSALNKKQDSEICTLKKELKKVTSDLIKTKVTCQYKTGEENINLTIKEQKFQELQERLKMEMELNKKINEEITCIQEEKQGIITSFQQLQQLLQQQTQINTEMEAELKVEELNGEVNEIRNELSSLKETHTKLQEHYNKLRDQKKFEEDEKFQNLPEVSTEMSMEKQEDTTIQKYNSRQEIREENTVNYCLDSEYREKEEKREGLFIEEININEDLQLFEKSSKNEIDTIVLQDKNQSEISLNKTFCSEEELINQGQTLNVTDIRNVVTTEIKDKMDLEKDNGYAEFKSPNISFLVAGMSIETEKLPLERTEGLDLHHTEVYLVENSRTSFNNILHETACKTNHKKDVSEDEPLKQQLRWLPGTQENATEKEITKSHQTKVDLDSSLDVKKNLIHCQKYSLQDSSNILLDDKQCKLRQIELLNKKSECSTLPFKETSNFQQVGEDTSEKHELTIPCKTAVNHLISSDVFSNDLNVLLKNADKNINIMPMLVKPNSSPGKRTIWKNLNDMQSSEVKNCLGYIENYVTVSYLQDIGETIPASQAKDMKTAIHVKTSTEIQFSSKESQIDENQIPEATKNDFSLNERQHTLLNNTEKMESLNDIISEKNYSEGQLEESCSFHIKPSGDLVNRGGRSAFDLLTVDKKTEKTPVNVNFLDPTPWSKVNQVESQTVGTLTSSIPLLLKERPIGPSENKKSVSMTLCKNVGVDDARKDIEPDTTSINRVADTLNNSSIHPDPKGEPSEERNAIAKTFYDSSFPTEHVKPKPLKSTLIQSHFQAIKTKDTTDLAASSPGEDNWQSQVTNQISEIEKFLSLENDNQPKKRKAEEMVEKNNR</sequence>
<proteinExistence type="predicted"/>
<evidence type="ECO:0008006" key="5">
    <source>
        <dbReference type="Google" id="ProtNLM"/>
    </source>
</evidence>
<reference evidence="3" key="1">
    <citation type="submission" date="2025-08" db="UniProtKB">
        <authorList>
            <consortium name="Ensembl"/>
        </authorList>
    </citation>
    <scope>IDENTIFICATION</scope>
</reference>
<accession>A0A8D0UI08</accession>
<dbReference type="Proteomes" id="UP000694727">
    <property type="component" value="Unplaced"/>
</dbReference>
<feature type="region of interest" description="Disordered" evidence="2">
    <location>
        <begin position="999"/>
        <end position="1022"/>
    </location>
</feature>
<evidence type="ECO:0000256" key="2">
    <source>
        <dbReference type="SAM" id="MobiDB-lite"/>
    </source>
</evidence>
<organism evidence="3 4">
    <name type="scientific">Sus scrofa</name>
    <name type="common">Pig</name>
    <dbReference type="NCBI Taxonomy" id="9823"/>
    <lineage>
        <taxon>Eukaryota</taxon>
        <taxon>Metazoa</taxon>
        <taxon>Chordata</taxon>
        <taxon>Craniata</taxon>
        <taxon>Vertebrata</taxon>
        <taxon>Euteleostomi</taxon>
        <taxon>Mammalia</taxon>
        <taxon>Eutheria</taxon>
        <taxon>Laurasiatheria</taxon>
        <taxon>Artiodactyla</taxon>
        <taxon>Suina</taxon>
        <taxon>Suidae</taxon>
        <taxon>Sus</taxon>
    </lineage>
</organism>
<dbReference type="PANTHER" id="PTHR28660:SF1">
    <property type="entry name" value="COILED-COIL DOMAIN-CONTAINING PROTEIN 73"/>
    <property type="match status" value="1"/>
</dbReference>
<protein>
    <recommendedName>
        <fullName evidence="5">Coiled-coil domain containing 73</fullName>
    </recommendedName>
</protein>
<feature type="coiled-coil region" evidence="1">
    <location>
        <begin position="47"/>
        <end position="81"/>
    </location>
</feature>
<dbReference type="Ensembl" id="ENSSSCT00025016162.1">
    <property type="protein sequence ID" value="ENSSSCP00025006417.1"/>
    <property type="gene ID" value="ENSSSCG00025012209.1"/>
</dbReference>
<dbReference type="PANTHER" id="PTHR28660">
    <property type="entry name" value="COILED-COIL DOMAIN-CONTAINING PROTEIN 73"/>
    <property type="match status" value="1"/>
</dbReference>
<evidence type="ECO:0000313" key="4">
    <source>
        <dbReference type="Proteomes" id="UP000694727"/>
    </source>
</evidence>
<name>A0A8D0UI08_PIG</name>
<evidence type="ECO:0000256" key="1">
    <source>
        <dbReference type="SAM" id="Coils"/>
    </source>
</evidence>
<feature type="coiled-coil region" evidence="1">
    <location>
        <begin position="241"/>
        <end position="340"/>
    </location>
</feature>
<evidence type="ECO:0000313" key="3">
    <source>
        <dbReference type="Ensembl" id="ENSSSCP00025006417.1"/>
    </source>
</evidence>
<dbReference type="AlphaFoldDB" id="A0A8D0UI08"/>